<evidence type="ECO:0000256" key="2">
    <source>
        <dbReference type="ARBA" id="ARBA00022679"/>
    </source>
</evidence>
<dbReference type="Gene3D" id="1.10.3090.10">
    <property type="entry name" value="cca-adding enzyme, domain 2"/>
    <property type="match status" value="1"/>
</dbReference>
<keyword evidence="8" id="KW-0694">RNA-binding</keyword>
<keyword evidence="6" id="KW-0547">Nucleotide-binding</keyword>
<accession>A0A7W4P4C5</accession>
<evidence type="ECO:0000313" key="11">
    <source>
        <dbReference type="EMBL" id="MBB2177116.1"/>
    </source>
</evidence>
<evidence type="ECO:0000313" key="12">
    <source>
        <dbReference type="Proteomes" id="UP000561066"/>
    </source>
</evidence>
<feature type="domain" description="tRNA nucleotidyltransferase/poly(A) polymerase RNA and SrmB- binding" evidence="10">
    <location>
        <begin position="193"/>
        <end position="245"/>
    </location>
</feature>
<comment type="similarity">
    <text evidence="8">Belongs to the tRNA nucleotidyltransferase/poly(A) polymerase family.</text>
</comment>
<protein>
    <submittedName>
        <fullName evidence="11">CCA tRNA nucleotidyltransferase</fullName>
    </submittedName>
</protein>
<dbReference type="SUPFAM" id="SSF81301">
    <property type="entry name" value="Nucleotidyltransferase"/>
    <property type="match status" value="1"/>
</dbReference>
<dbReference type="InterPro" id="IPR002646">
    <property type="entry name" value="PolA_pol_head_dom"/>
</dbReference>
<evidence type="ECO:0000256" key="8">
    <source>
        <dbReference type="RuleBase" id="RU003953"/>
    </source>
</evidence>
<evidence type="ECO:0000256" key="3">
    <source>
        <dbReference type="ARBA" id="ARBA00022694"/>
    </source>
</evidence>
<dbReference type="GO" id="GO:0000166">
    <property type="term" value="F:nucleotide binding"/>
    <property type="evidence" value="ECO:0007669"/>
    <property type="project" value="UniProtKB-KW"/>
</dbReference>
<evidence type="ECO:0000256" key="5">
    <source>
        <dbReference type="ARBA" id="ARBA00022723"/>
    </source>
</evidence>
<reference evidence="11 12" key="1">
    <citation type="submission" date="2020-04" db="EMBL/GenBank/DDBJ databases">
        <title>Description of novel Gluconacetobacter.</title>
        <authorList>
            <person name="Sombolestani A."/>
        </authorList>
    </citation>
    <scope>NUCLEOTIDE SEQUENCE [LARGE SCALE GENOMIC DNA]</scope>
    <source>
        <strain evidence="11 12">LMG 21312</strain>
    </source>
</reference>
<evidence type="ECO:0000256" key="1">
    <source>
        <dbReference type="ARBA" id="ARBA00001946"/>
    </source>
</evidence>
<dbReference type="AlphaFoldDB" id="A0A7W4P4C5"/>
<dbReference type="Proteomes" id="UP000561066">
    <property type="component" value="Unassembled WGS sequence"/>
</dbReference>
<dbReference type="PANTHER" id="PTHR46173:SF1">
    <property type="entry name" value="CCA TRNA NUCLEOTIDYLTRANSFERASE 1, MITOCHONDRIAL"/>
    <property type="match status" value="1"/>
</dbReference>
<sequence length="411" mass="43842">MAADGYRDDRLLERLAEALPEARAGLARIWAVLPWARLVGGVVRDLIAGRPVSDMDMATPEAPDRVMAALAGAGIKVVPTGLAHGTVTAVVAGRPYEVTTLRRDERTDGRHAVVAWTDDWREDAARRDFTINAMSCGCDGVVHDYFGGRADVRAGHVRFVGDAATRIHEDALRILRFFRFHARYGRGEPDGAAMAAITALADGLARLSAERVWSELRRILAGPALMPTLELMAQSGVLARLLPEGADRPALECLLATGAPAEAVLRLGVLARGEAGALAARLRLSRAEALTLSSVMSSIGAAPMPDPAMDDDARRRLLADEPADVLVRRSWVGQAARLGRPSAAWDALRRDLAARPRPVFPVAGRDLLAAGVAPGPRVGQALAEVRAWWMAGGCRADRKACLARLEGAATP</sequence>
<dbReference type="InterPro" id="IPR043519">
    <property type="entry name" value="NT_sf"/>
</dbReference>
<dbReference type="RefSeq" id="WP_182944466.1">
    <property type="nucleotide sequence ID" value="NZ_JABEQH010000021.1"/>
</dbReference>
<evidence type="ECO:0000256" key="7">
    <source>
        <dbReference type="ARBA" id="ARBA00022842"/>
    </source>
</evidence>
<keyword evidence="7" id="KW-0460">Magnesium</keyword>
<name>A0A7W4P4C5_9PROT</name>
<evidence type="ECO:0000259" key="9">
    <source>
        <dbReference type="Pfam" id="PF01743"/>
    </source>
</evidence>
<dbReference type="SUPFAM" id="SSF81891">
    <property type="entry name" value="Poly A polymerase C-terminal region-like"/>
    <property type="match status" value="1"/>
</dbReference>
<gene>
    <name evidence="11" type="ORF">HLH21_14490</name>
</gene>
<evidence type="ECO:0000256" key="4">
    <source>
        <dbReference type="ARBA" id="ARBA00022695"/>
    </source>
</evidence>
<comment type="cofactor">
    <cofactor evidence="1">
        <name>Mg(2+)</name>
        <dbReference type="ChEBI" id="CHEBI:18420"/>
    </cofactor>
</comment>
<feature type="domain" description="Poly A polymerase head" evidence="9">
    <location>
        <begin position="36"/>
        <end position="158"/>
    </location>
</feature>
<dbReference type="GO" id="GO:0016779">
    <property type="term" value="F:nucleotidyltransferase activity"/>
    <property type="evidence" value="ECO:0007669"/>
    <property type="project" value="UniProtKB-KW"/>
</dbReference>
<evidence type="ECO:0000259" key="10">
    <source>
        <dbReference type="Pfam" id="PF12627"/>
    </source>
</evidence>
<dbReference type="EMBL" id="JABEQH010000021">
    <property type="protein sequence ID" value="MBB2177116.1"/>
    <property type="molecule type" value="Genomic_DNA"/>
</dbReference>
<dbReference type="CDD" id="cd05398">
    <property type="entry name" value="NT_ClassII-CCAase"/>
    <property type="match status" value="1"/>
</dbReference>
<organism evidence="11 12">
    <name type="scientific">Gluconacetobacter johannae</name>
    <dbReference type="NCBI Taxonomy" id="112140"/>
    <lineage>
        <taxon>Bacteria</taxon>
        <taxon>Pseudomonadati</taxon>
        <taxon>Pseudomonadota</taxon>
        <taxon>Alphaproteobacteria</taxon>
        <taxon>Acetobacterales</taxon>
        <taxon>Acetobacteraceae</taxon>
        <taxon>Gluconacetobacter</taxon>
    </lineage>
</organism>
<dbReference type="GO" id="GO:0000049">
    <property type="term" value="F:tRNA binding"/>
    <property type="evidence" value="ECO:0007669"/>
    <property type="project" value="TreeGrafter"/>
</dbReference>
<dbReference type="PANTHER" id="PTHR46173">
    <property type="entry name" value="CCA TRNA NUCLEOTIDYLTRANSFERASE 1, MITOCHONDRIAL"/>
    <property type="match status" value="1"/>
</dbReference>
<dbReference type="InterPro" id="IPR032828">
    <property type="entry name" value="PolyA_RNA-bd"/>
</dbReference>
<evidence type="ECO:0000256" key="6">
    <source>
        <dbReference type="ARBA" id="ARBA00022741"/>
    </source>
</evidence>
<dbReference type="GO" id="GO:0046872">
    <property type="term" value="F:metal ion binding"/>
    <property type="evidence" value="ECO:0007669"/>
    <property type="project" value="UniProtKB-KW"/>
</dbReference>
<comment type="caution">
    <text evidence="11">The sequence shown here is derived from an EMBL/GenBank/DDBJ whole genome shotgun (WGS) entry which is preliminary data.</text>
</comment>
<keyword evidence="4" id="KW-0548">Nucleotidyltransferase</keyword>
<proteinExistence type="inferred from homology"/>
<keyword evidence="5" id="KW-0479">Metal-binding</keyword>
<dbReference type="Pfam" id="PF01743">
    <property type="entry name" value="PolyA_pol"/>
    <property type="match status" value="1"/>
</dbReference>
<keyword evidence="3" id="KW-0819">tRNA processing</keyword>
<keyword evidence="12" id="KW-1185">Reference proteome</keyword>
<dbReference type="Gene3D" id="3.30.460.10">
    <property type="entry name" value="Beta Polymerase, domain 2"/>
    <property type="match status" value="1"/>
</dbReference>
<keyword evidence="2 8" id="KW-0808">Transferase</keyword>
<dbReference type="InterPro" id="IPR050264">
    <property type="entry name" value="Bact_CCA-adding_enz_type3_sf"/>
</dbReference>
<dbReference type="GO" id="GO:0008033">
    <property type="term" value="P:tRNA processing"/>
    <property type="evidence" value="ECO:0007669"/>
    <property type="project" value="UniProtKB-KW"/>
</dbReference>
<dbReference type="Pfam" id="PF12627">
    <property type="entry name" value="PolyA_pol_RNAbd"/>
    <property type="match status" value="1"/>
</dbReference>